<dbReference type="Proteomes" id="UP000003081">
    <property type="component" value="Unassembled WGS sequence"/>
</dbReference>
<reference evidence="1 2" key="1">
    <citation type="submission" date="2009-08" db="EMBL/GenBank/DDBJ databases">
        <authorList>
            <person name="Shrivastava S."/>
            <person name="Brinkac L.B."/>
            <person name="Brown J.L."/>
            <person name="Bruce D.B."/>
            <person name="Detter C."/>
            <person name="Green L.D."/>
            <person name="Munk C.A."/>
            <person name="Rogers Y.C."/>
            <person name="Tapia R."/>
            <person name="Sims D.R."/>
            <person name="Smith L.A."/>
            <person name="Smith T.J."/>
            <person name="Sutton G."/>
            <person name="Brettin T."/>
        </authorList>
    </citation>
    <scope>NUCLEOTIDE SEQUENCE [LARGE SCALE GENOMIC DNA]</scope>
    <source>
        <strain evidence="2">E4 str. BoNT E BL5262</strain>
    </source>
</reference>
<evidence type="ECO:0000313" key="2">
    <source>
        <dbReference type="Proteomes" id="UP000003081"/>
    </source>
</evidence>
<dbReference type="RefSeq" id="WP_003415247.1">
    <property type="nucleotide sequence ID" value="NZ_ACOM01000005.1"/>
</dbReference>
<keyword evidence="2" id="KW-1185">Reference proteome</keyword>
<dbReference type="AlphaFoldDB" id="C4IGZ6"/>
<evidence type="ECO:0000313" key="1">
    <source>
        <dbReference type="EMBL" id="EEP54385.1"/>
    </source>
</evidence>
<protein>
    <submittedName>
        <fullName evidence="1">Uncharacterized protein</fullName>
    </submittedName>
</protein>
<organism evidence="1 2">
    <name type="scientific">Clostridium butyricum E4 str. BoNT E BL5262</name>
    <dbReference type="NCBI Taxonomy" id="632245"/>
    <lineage>
        <taxon>Bacteria</taxon>
        <taxon>Bacillati</taxon>
        <taxon>Bacillota</taxon>
        <taxon>Clostridia</taxon>
        <taxon>Eubacteriales</taxon>
        <taxon>Clostridiaceae</taxon>
        <taxon>Clostridium</taxon>
    </lineage>
</organism>
<sequence length="108" mass="12592">MSIHEIIKQLSEDIEIECYYIKRPADNKNCIVYTYTEVPNLIGDMKELRTKYIVLLNVYCESNIEKTNKLVKESLQDHGFKKKIIPGTVLEANNIYNTAMQYTISLKN</sequence>
<proteinExistence type="predicted"/>
<dbReference type="HOGENOM" id="CLU_2192394_0_0_9"/>
<accession>C4IGZ6</accession>
<name>C4IGZ6_CLOBU</name>
<dbReference type="EMBL" id="ACOM01000005">
    <property type="protein sequence ID" value="EEP54385.1"/>
    <property type="molecule type" value="Genomic_DNA"/>
</dbReference>
<dbReference type="eggNOG" id="ENOG5032561">
    <property type="taxonomic scope" value="Bacteria"/>
</dbReference>
<comment type="caution">
    <text evidence="1">The sequence shown here is derived from an EMBL/GenBank/DDBJ whole genome shotgun (WGS) entry which is preliminary data.</text>
</comment>
<gene>
    <name evidence="1" type="ORF">CLP_2690</name>
</gene>